<dbReference type="EMBL" id="VTEG01000001">
    <property type="protein sequence ID" value="TYS01395.1"/>
    <property type="molecule type" value="Genomic_DNA"/>
</dbReference>
<feature type="transmembrane region" description="Helical" evidence="1">
    <location>
        <begin position="286"/>
        <end position="307"/>
    </location>
</feature>
<evidence type="ECO:0000313" key="2">
    <source>
        <dbReference type="EMBL" id="TYS01395.1"/>
    </source>
</evidence>
<dbReference type="InterPro" id="IPR012347">
    <property type="entry name" value="Ferritin-like"/>
</dbReference>
<dbReference type="Gene3D" id="1.20.1260.10">
    <property type="match status" value="2"/>
</dbReference>
<organism evidence="2 3">
    <name type="scientific">Rossellomorea vietnamensis</name>
    <dbReference type="NCBI Taxonomy" id="218284"/>
    <lineage>
        <taxon>Bacteria</taxon>
        <taxon>Bacillati</taxon>
        <taxon>Bacillota</taxon>
        <taxon>Bacilli</taxon>
        <taxon>Bacillales</taxon>
        <taxon>Bacillaceae</taxon>
        <taxon>Rossellomorea</taxon>
    </lineage>
</organism>
<dbReference type="RefSeq" id="WP_113929097.1">
    <property type="nucleotide sequence ID" value="NZ_VTEG01000001.1"/>
</dbReference>
<evidence type="ECO:0000313" key="3">
    <source>
        <dbReference type="Proteomes" id="UP000325182"/>
    </source>
</evidence>
<proteinExistence type="predicted"/>
<dbReference type="InterPro" id="IPR021617">
    <property type="entry name" value="DUF3231"/>
</dbReference>
<keyword evidence="1" id="KW-0472">Membrane</keyword>
<accession>A0A5D4MHL8</accession>
<gene>
    <name evidence="2" type="ORF">FZC84_01700</name>
</gene>
<protein>
    <submittedName>
        <fullName evidence="2">DUF3231 family protein</fullName>
    </submittedName>
</protein>
<reference evidence="2 3" key="1">
    <citation type="submission" date="2019-08" db="EMBL/GenBank/DDBJ databases">
        <title>Bacillus genomes from the desert of Cuatro Cienegas, Coahuila.</title>
        <authorList>
            <person name="Olmedo-Alvarez G."/>
        </authorList>
    </citation>
    <scope>NUCLEOTIDE SEQUENCE [LARGE SCALE GENOMIC DNA]</scope>
    <source>
        <strain evidence="2 3">CH128b_4D</strain>
    </source>
</reference>
<sequence length="358" mass="40237">MIKRKEVNYINRISGLEVFDLENASHNVSLSSAEIANLWTQYINDSLSICILSHAVSKVNDEEIKEVIDQAISMAKTHLVSITEFFNKEDYPVPKGFTLDDDVNMNAPALFTDKFLLVYMHVMTLHGMTGYSGAVGTSAREDQIDYFTECNYATMKLYKRILDLMLKKGIYTRPPNIDIPNGVDMIDQQRYMAGWFAKKRPLTASEISGISYNVQKTVVKITLEIAFGQVCKSKPVQKFFLLGKDICEKHYSVFRDILQKSDLSTPPTLASEVTDSITSPYSEKLMLNHIVLLVSASIGFYGAGLAVTQRRDIALDYTRLLAEIGLYANEGAQLLIENGWLEQPPLAHNRAELAKRKG</sequence>
<keyword evidence="1" id="KW-1133">Transmembrane helix</keyword>
<comment type="caution">
    <text evidence="2">The sequence shown here is derived from an EMBL/GenBank/DDBJ whole genome shotgun (WGS) entry which is preliminary data.</text>
</comment>
<name>A0A5D4MHL8_9BACI</name>
<dbReference type="Proteomes" id="UP000325182">
    <property type="component" value="Unassembled WGS sequence"/>
</dbReference>
<dbReference type="Pfam" id="PF11553">
    <property type="entry name" value="DUF3231"/>
    <property type="match status" value="2"/>
</dbReference>
<keyword evidence="1" id="KW-0812">Transmembrane</keyword>
<evidence type="ECO:0000256" key="1">
    <source>
        <dbReference type="SAM" id="Phobius"/>
    </source>
</evidence>
<dbReference type="AlphaFoldDB" id="A0A5D4MHL8"/>